<reference evidence="12 13" key="1">
    <citation type="journal article" date="2018" name="Science">
        <title>The opium poppy genome and morphinan production.</title>
        <authorList>
            <person name="Guo L."/>
            <person name="Winzer T."/>
            <person name="Yang X."/>
            <person name="Li Y."/>
            <person name="Ning Z."/>
            <person name="He Z."/>
            <person name="Teodor R."/>
            <person name="Lu Y."/>
            <person name="Bowser T.A."/>
            <person name="Graham I.A."/>
            <person name="Ye K."/>
        </authorList>
    </citation>
    <scope>NUCLEOTIDE SEQUENCE [LARGE SCALE GENOMIC DNA]</scope>
    <source>
        <strain evidence="13">cv. HN1</strain>
        <tissue evidence="12">Leaves</tissue>
    </source>
</reference>
<dbReference type="EC" id="2.7.11.25" evidence="2"/>
<dbReference type="OMA" id="RWFQNIS"/>
<dbReference type="EMBL" id="CM010715">
    <property type="protein sequence ID" value="RZC45223.1"/>
    <property type="molecule type" value="Genomic_DNA"/>
</dbReference>
<evidence type="ECO:0000256" key="1">
    <source>
        <dbReference type="ARBA" id="ARBA00006529"/>
    </source>
</evidence>
<dbReference type="GO" id="GO:0004709">
    <property type="term" value="F:MAP kinase kinase kinase activity"/>
    <property type="evidence" value="ECO:0007669"/>
    <property type="project" value="UniProtKB-EC"/>
</dbReference>
<dbReference type="SUPFAM" id="SSF56112">
    <property type="entry name" value="Protein kinase-like (PK-like)"/>
    <property type="match status" value="1"/>
</dbReference>
<keyword evidence="4 9" id="KW-0547">Nucleotide-binding</keyword>
<dbReference type="Gene3D" id="3.30.200.20">
    <property type="entry name" value="Phosphorylase Kinase, domain 1"/>
    <property type="match status" value="1"/>
</dbReference>
<dbReference type="Gene3D" id="1.10.510.10">
    <property type="entry name" value="Transferase(Phosphotransferase) domain 1"/>
    <property type="match status" value="1"/>
</dbReference>
<evidence type="ECO:0000256" key="6">
    <source>
        <dbReference type="ARBA" id="ARBA00022840"/>
    </source>
</evidence>
<evidence type="ECO:0000256" key="4">
    <source>
        <dbReference type="ARBA" id="ARBA00022741"/>
    </source>
</evidence>
<dbReference type="InterPro" id="IPR011009">
    <property type="entry name" value="Kinase-like_dom_sf"/>
</dbReference>
<dbReference type="InterPro" id="IPR050538">
    <property type="entry name" value="MAP_kinase_kinase_kinase"/>
</dbReference>
<evidence type="ECO:0000256" key="9">
    <source>
        <dbReference type="PROSITE-ProRule" id="PRU10141"/>
    </source>
</evidence>
<accession>A0A4Y7I8F8</accession>
<dbReference type="STRING" id="3469.A0A4Y7I8F8"/>
<feature type="compositionally biased region" description="Polar residues" evidence="10">
    <location>
        <begin position="42"/>
        <end position="52"/>
    </location>
</feature>
<dbReference type="PANTHER" id="PTHR48016">
    <property type="entry name" value="MAP KINASE KINASE KINASE SSK2-RELATED-RELATED"/>
    <property type="match status" value="1"/>
</dbReference>
<dbReference type="Proteomes" id="UP000316621">
    <property type="component" value="Chromosome 1"/>
</dbReference>
<organism evidence="12 13">
    <name type="scientific">Papaver somniferum</name>
    <name type="common">Opium poppy</name>
    <dbReference type="NCBI Taxonomy" id="3469"/>
    <lineage>
        <taxon>Eukaryota</taxon>
        <taxon>Viridiplantae</taxon>
        <taxon>Streptophyta</taxon>
        <taxon>Embryophyta</taxon>
        <taxon>Tracheophyta</taxon>
        <taxon>Spermatophyta</taxon>
        <taxon>Magnoliopsida</taxon>
        <taxon>Ranunculales</taxon>
        <taxon>Papaveraceae</taxon>
        <taxon>Papaveroideae</taxon>
        <taxon>Papaver</taxon>
    </lineage>
</organism>
<dbReference type="PANTHER" id="PTHR48016:SF5">
    <property type="entry name" value="MITOGEN-ACTIVATED PROTEIN KINASE KINASE KINASE 5"/>
    <property type="match status" value="1"/>
</dbReference>
<feature type="compositionally biased region" description="Polar residues" evidence="10">
    <location>
        <begin position="318"/>
        <end position="335"/>
    </location>
</feature>
<evidence type="ECO:0000313" key="13">
    <source>
        <dbReference type="Proteomes" id="UP000316621"/>
    </source>
</evidence>
<proteinExistence type="inferred from homology"/>
<dbReference type="SMART" id="SM00220">
    <property type="entry name" value="S_TKc"/>
    <property type="match status" value="1"/>
</dbReference>
<feature type="compositionally biased region" description="Low complexity" evidence="10">
    <location>
        <begin position="8"/>
        <end position="25"/>
    </location>
</feature>
<feature type="region of interest" description="Disordered" evidence="10">
    <location>
        <begin position="739"/>
        <end position="797"/>
    </location>
</feature>
<keyword evidence="3" id="KW-0808">Transferase</keyword>
<feature type="binding site" evidence="9">
    <location>
        <position position="403"/>
    </location>
    <ligand>
        <name>ATP</name>
        <dbReference type="ChEBI" id="CHEBI:30616"/>
    </ligand>
</feature>
<evidence type="ECO:0000313" key="12">
    <source>
        <dbReference type="EMBL" id="RZC45223.1"/>
    </source>
</evidence>
<feature type="compositionally biased region" description="Low complexity" evidence="10">
    <location>
        <begin position="772"/>
        <end position="782"/>
    </location>
</feature>
<dbReference type="Pfam" id="PF00069">
    <property type="entry name" value="Pkinase"/>
    <property type="match status" value="1"/>
</dbReference>
<evidence type="ECO:0000256" key="8">
    <source>
        <dbReference type="ARBA" id="ARBA00048329"/>
    </source>
</evidence>
<evidence type="ECO:0000256" key="10">
    <source>
        <dbReference type="SAM" id="MobiDB-lite"/>
    </source>
</evidence>
<dbReference type="PROSITE" id="PS50011">
    <property type="entry name" value="PROTEIN_KINASE_DOM"/>
    <property type="match status" value="1"/>
</dbReference>
<feature type="compositionally biased region" description="Basic and acidic residues" evidence="10">
    <location>
        <begin position="134"/>
        <end position="155"/>
    </location>
</feature>
<comment type="similarity">
    <text evidence="1">Belongs to the protein kinase superfamily. STE Ser/Thr protein kinase family. MAP kinase kinase kinase subfamily.</text>
</comment>
<dbReference type="GO" id="GO:0005524">
    <property type="term" value="F:ATP binding"/>
    <property type="evidence" value="ECO:0007669"/>
    <property type="project" value="UniProtKB-UniRule"/>
</dbReference>
<comment type="catalytic activity">
    <reaction evidence="8">
        <text>L-seryl-[protein] + ATP = O-phospho-L-seryl-[protein] + ADP + H(+)</text>
        <dbReference type="Rhea" id="RHEA:17989"/>
        <dbReference type="Rhea" id="RHEA-COMP:9863"/>
        <dbReference type="Rhea" id="RHEA-COMP:11604"/>
        <dbReference type="ChEBI" id="CHEBI:15378"/>
        <dbReference type="ChEBI" id="CHEBI:29999"/>
        <dbReference type="ChEBI" id="CHEBI:30616"/>
        <dbReference type="ChEBI" id="CHEBI:83421"/>
        <dbReference type="ChEBI" id="CHEBI:456216"/>
        <dbReference type="EC" id="2.7.11.25"/>
    </reaction>
</comment>
<keyword evidence="13" id="KW-1185">Reference proteome</keyword>
<keyword evidence="5" id="KW-0418">Kinase</keyword>
<keyword evidence="6 9" id="KW-0067">ATP-binding</keyword>
<feature type="compositionally biased region" description="Low complexity" evidence="10">
    <location>
        <begin position="77"/>
        <end position="106"/>
    </location>
</feature>
<evidence type="ECO:0000256" key="5">
    <source>
        <dbReference type="ARBA" id="ARBA00022777"/>
    </source>
</evidence>
<feature type="region of interest" description="Disordered" evidence="10">
    <location>
        <begin position="76"/>
        <end position="155"/>
    </location>
</feature>
<evidence type="ECO:0000259" key="11">
    <source>
        <dbReference type="PROSITE" id="PS50011"/>
    </source>
</evidence>
<dbReference type="InterPro" id="IPR000719">
    <property type="entry name" value="Prot_kinase_dom"/>
</dbReference>
<dbReference type="PROSITE" id="PS00107">
    <property type="entry name" value="PROTEIN_KINASE_ATP"/>
    <property type="match status" value="1"/>
</dbReference>
<evidence type="ECO:0000256" key="2">
    <source>
        <dbReference type="ARBA" id="ARBA00012406"/>
    </source>
</evidence>
<name>A0A4Y7I8F8_PAPSO</name>
<feature type="compositionally biased region" description="Polar residues" evidence="10">
    <location>
        <begin position="739"/>
        <end position="758"/>
    </location>
</feature>
<comment type="catalytic activity">
    <reaction evidence="7">
        <text>L-threonyl-[protein] + ATP = O-phospho-L-threonyl-[protein] + ADP + H(+)</text>
        <dbReference type="Rhea" id="RHEA:46608"/>
        <dbReference type="Rhea" id="RHEA-COMP:11060"/>
        <dbReference type="Rhea" id="RHEA-COMP:11605"/>
        <dbReference type="ChEBI" id="CHEBI:15378"/>
        <dbReference type="ChEBI" id="CHEBI:30013"/>
        <dbReference type="ChEBI" id="CHEBI:30616"/>
        <dbReference type="ChEBI" id="CHEBI:61977"/>
        <dbReference type="ChEBI" id="CHEBI:456216"/>
        <dbReference type="EC" id="2.7.11.25"/>
    </reaction>
</comment>
<evidence type="ECO:0000256" key="7">
    <source>
        <dbReference type="ARBA" id="ARBA00047559"/>
    </source>
</evidence>
<feature type="compositionally biased region" description="Low complexity" evidence="10">
    <location>
        <begin position="282"/>
        <end position="297"/>
    </location>
</feature>
<feature type="region of interest" description="Disordered" evidence="10">
    <location>
        <begin position="683"/>
        <end position="702"/>
    </location>
</feature>
<feature type="region of interest" description="Disordered" evidence="10">
    <location>
        <begin position="1"/>
        <end position="56"/>
    </location>
</feature>
<dbReference type="InterPro" id="IPR017441">
    <property type="entry name" value="Protein_kinase_ATP_BS"/>
</dbReference>
<dbReference type="GO" id="GO:0005737">
    <property type="term" value="C:cytoplasm"/>
    <property type="evidence" value="ECO:0007669"/>
    <property type="project" value="TreeGrafter"/>
</dbReference>
<dbReference type="AlphaFoldDB" id="A0A4Y7I8F8"/>
<sequence>MPWWQKGSSSSSSIKSSSSSPSSSSINHNTLTTEQQQQQQQRINRFHQQPRLTRQRKLRHLREIDVEDNNQQRFIRSGSWTVTSPSPSSVGSSSANNNNNNTSGVPQPLPLPSDYNSFLLRRGDSESRLPLPSPKEDFFRKGDGGGDDIIDRDNSMRGDGVGDGIDFGSAIGRFPDHHKGVEHGDNQSVKSQNGRGKKVILQGPIDVGKDQNNFLLNFPAKSAPASGLSSPVLSPRRMSTGDFGSTYIPSQGLQTWSTQEFAAADILHPGYSHRASPENIFASPDLSPLPSPRARSPGWNHLKSPSGPSSPLHHKSSLDSNSTMSSAWHDNSGHQVTGHRLPLPPGVAMPSMSTSSVPQNIVAKPETPSMTNQWQKGKLIGRGTFGSVYVASNRITGALCAMKEVDLIPDDAKSAECLNQLEQIPTILFIVQEIKVLSQLKHPNIVQYYGSETVRVFFCLFILFTLIPYLRFAVYVNSETVIFNVQIGDHFYIYLEYVHPGSINKYVQEHCGAMTEDIVRNFTRHILSGLAYLHSKKTVHRDIKGANLLVDAHGVVKLADFGMAKHLNGHAANLSMKGSPYWMAPEVIHAALQNDSNSDAALAVDIWSLGCTIIEMLQGKPPWSQFEGAAALFKVLRENPPIPETLSPAGKDFLQLCFRRNPAERPSASMLLEHGFLRNSNLSEVTPNSHRPEVPSNSHRSEVPPLAQAFSGMRMVDGAHSATELCKHRVDLLLSPASHTSSKGQMLFNNSESTGQQSHHLEPSDHAAAPRLSPRSTLETLPSSPPPNASYRGINHNTSKLSLNGVNGVHLGPGTSRPYALPLSMDSQSGSSTSLLRGVDQNYDRLIMQHST</sequence>
<protein>
    <recommendedName>
        <fullName evidence="2">mitogen-activated protein kinase kinase kinase</fullName>
        <ecNumber evidence="2">2.7.11.25</ecNumber>
    </recommendedName>
</protein>
<feature type="region of interest" description="Disordered" evidence="10">
    <location>
        <begin position="278"/>
        <end position="343"/>
    </location>
</feature>
<evidence type="ECO:0000256" key="3">
    <source>
        <dbReference type="ARBA" id="ARBA00022679"/>
    </source>
</evidence>
<dbReference type="Gramene" id="RZC45223">
    <property type="protein sequence ID" value="RZC45223"/>
    <property type="gene ID" value="C5167_038172"/>
</dbReference>
<gene>
    <name evidence="12" type="ORF">C5167_038172</name>
</gene>
<feature type="domain" description="Protein kinase" evidence="11">
    <location>
        <begin position="374"/>
        <end position="677"/>
    </location>
</feature>